<dbReference type="InterPro" id="IPR038071">
    <property type="entry name" value="UROD/MetE-like_sf"/>
</dbReference>
<proteinExistence type="predicted"/>
<dbReference type="EMBL" id="CP058561">
    <property type="protein sequence ID" value="QUH31812.1"/>
    <property type="molecule type" value="Genomic_DNA"/>
</dbReference>
<evidence type="ECO:0000259" key="1">
    <source>
        <dbReference type="Pfam" id="PF01208"/>
    </source>
</evidence>
<dbReference type="Gene3D" id="3.20.20.210">
    <property type="match status" value="1"/>
</dbReference>
<dbReference type="KEGG" id="vgu:HYG85_23900"/>
<protein>
    <recommendedName>
        <fullName evidence="1">Uroporphyrinogen decarboxylase (URO-D) domain-containing protein</fullName>
    </recommendedName>
</protein>
<sequence length="343" mass="38392">MNGYERIMKVLNGEKPDRVPMMLHNFMSASKEFGYTMKEFRSDPRVISKVFVDAAIKYGLDGILTDIDTAIEAHAMGALVDFPDDEPARVIGPAGKDFNEIFAKVTPERLIADERVQIYLEAIRLMRKQVGGEILIRGNADQGPYSLAMLIYGMESFLMDLMDEDRQEYIIKLIDKCYDVHLTFHKLIKDAGADITSFGDSSCGPDLISRDMYMTYANPYHRKLRNDLMDDKTKCICHICGNLDNILPDVADVRFAGIEVDYKTNKTRAHDILKGKSVMSGPIDPSGVFAFGNTSTVIRETENVLEIFKDGNIIIGAGCALPDITSEANIRAFVNTVKEKGKY</sequence>
<name>A0A8J8MF80_9FIRM</name>
<dbReference type="Pfam" id="PF01208">
    <property type="entry name" value="URO-D"/>
    <property type="match status" value="1"/>
</dbReference>
<dbReference type="RefSeq" id="WP_212691740.1">
    <property type="nucleotide sequence ID" value="NZ_CP058561.1"/>
</dbReference>
<dbReference type="Proteomes" id="UP000677305">
    <property type="component" value="Chromosome"/>
</dbReference>
<keyword evidence="3" id="KW-1185">Reference proteome</keyword>
<dbReference type="PANTHER" id="PTHR47099:SF1">
    <property type="entry name" value="METHYLCOBAMIDE:COM METHYLTRANSFERASE MTBA"/>
    <property type="match status" value="1"/>
</dbReference>
<accession>A0A8J8MF80</accession>
<organism evidence="2 3">
    <name type="scientific">Vallitalea guaymasensis</name>
    <dbReference type="NCBI Taxonomy" id="1185412"/>
    <lineage>
        <taxon>Bacteria</taxon>
        <taxon>Bacillati</taxon>
        <taxon>Bacillota</taxon>
        <taxon>Clostridia</taxon>
        <taxon>Lachnospirales</taxon>
        <taxon>Vallitaleaceae</taxon>
        <taxon>Vallitalea</taxon>
    </lineage>
</organism>
<dbReference type="SUPFAM" id="SSF51726">
    <property type="entry name" value="UROD/MetE-like"/>
    <property type="match status" value="1"/>
</dbReference>
<evidence type="ECO:0000313" key="2">
    <source>
        <dbReference type="EMBL" id="QUH31812.1"/>
    </source>
</evidence>
<dbReference type="AlphaFoldDB" id="A0A8J8MF80"/>
<feature type="domain" description="Uroporphyrinogen decarboxylase (URO-D)" evidence="1">
    <location>
        <begin position="5"/>
        <end position="339"/>
    </location>
</feature>
<dbReference type="InterPro" id="IPR052024">
    <property type="entry name" value="Methanogen_methyltrans"/>
</dbReference>
<reference evidence="2 3" key="1">
    <citation type="submission" date="2020-07" db="EMBL/GenBank/DDBJ databases">
        <title>Vallitalea guaymasensis genome.</title>
        <authorList>
            <person name="Postec A."/>
        </authorList>
    </citation>
    <scope>NUCLEOTIDE SEQUENCE [LARGE SCALE GENOMIC DNA]</scope>
    <source>
        <strain evidence="2 3">Ra1766G1</strain>
    </source>
</reference>
<evidence type="ECO:0000313" key="3">
    <source>
        <dbReference type="Proteomes" id="UP000677305"/>
    </source>
</evidence>
<dbReference type="GO" id="GO:0004853">
    <property type="term" value="F:uroporphyrinogen decarboxylase activity"/>
    <property type="evidence" value="ECO:0007669"/>
    <property type="project" value="InterPro"/>
</dbReference>
<gene>
    <name evidence="2" type="ORF">HYG85_23900</name>
</gene>
<dbReference type="InterPro" id="IPR000257">
    <property type="entry name" value="Uroporphyrinogen_deCOase"/>
</dbReference>
<dbReference type="GO" id="GO:0006779">
    <property type="term" value="P:porphyrin-containing compound biosynthetic process"/>
    <property type="evidence" value="ECO:0007669"/>
    <property type="project" value="InterPro"/>
</dbReference>
<dbReference type="PANTHER" id="PTHR47099">
    <property type="entry name" value="METHYLCOBAMIDE:COM METHYLTRANSFERASE MTBA"/>
    <property type="match status" value="1"/>
</dbReference>